<dbReference type="EMBL" id="CAJHJG010004043">
    <property type="protein sequence ID" value="CAD6937808.1"/>
    <property type="molecule type" value="Genomic_DNA"/>
</dbReference>
<sequence>WGLNVGSQQAVFSLVKANTSFVPTYRQGQSGRNIKYCSTPLSPSDVVATLSKQILLDRGQGDPFYQYIGSQYTDAQGVDRTVPDGYFRVLLQVLRPMSDPAKACSYESYLSRAFHVKK</sequence>
<evidence type="ECO:0000313" key="2">
    <source>
        <dbReference type="Proteomes" id="UP000836402"/>
    </source>
</evidence>
<gene>
    <name evidence="1" type="ORF">JKIAZH3_G2462</name>
</gene>
<proteinExistence type="predicted"/>
<organism evidence="1 2">
    <name type="scientific">Tilletia caries</name>
    <name type="common">wheat bunt fungus</name>
    <dbReference type="NCBI Taxonomy" id="13290"/>
    <lineage>
        <taxon>Eukaryota</taxon>
        <taxon>Fungi</taxon>
        <taxon>Dikarya</taxon>
        <taxon>Basidiomycota</taxon>
        <taxon>Ustilaginomycotina</taxon>
        <taxon>Exobasidiomycetes</taxon>
        <taxon>Tilletiales</taxon>
        <taxon>Tilletiaceae</taxon>
        <taxon>Tilletia</taxon>
    </lineage>
</organism>
<feature type="non-terminal residue" evidence="1">
    <location>
        <position position="1"/>
    </location>
</feature>
<accession>A0ABN7J237</accession>
<reference evidence="1" key="1">
    <citation type="submission" date="2020-10" db="EMBL/GenBank/DDBJ databases">
        <authorList>
            <person name="Sedaghatjoo S."/>
        </authorList>
    </citation>
    <scope>NUCLEOTIDE SEQUENCE</scope>
    <source>
        <strain evidence="1">AZH3</strain>
    </source>
</reference>
<protein>
    <submittedName>
        <fullName evidence="1">Uncharacterized protein</fullName>
    </submittedName>
</protein>
<keyword evidence="2" id="KW-1185">Reference proteome</keyword>
<dbReference type="Proteomes" id="UP000836402">
    <property type="component" value="Unassembled WGS sequence"/>
</dbReference>
<evidence type="ECO:0000313" key="1">
    <source>
        <dbReference type="EMBL" id="CAD6937808.1"/>
    </source>
</evidence>
<name>A0ABN7J237_9BASI</name>
<comment type="caution">
    <text evidence="1">The sequence shown here is derived from an EMBL/GenBank/DDBJ whole genome shotgun (WGS) entry which is preliminary data.</text>
</comment>